<organism evidence="3 4">
    <name type="scientific">Acidianus ambivalens</name>
    <name type="common">Desulfurolobus ambivalens</name>
    <dbReference type="NCBI Taxonomy" id="2283"/>
    <lineage>
        <taxon>Archaea</taxon>
        <taxon>Thermoproteota</taxon>
        <taxon>Thermoprotei</taxon>
        <taxon>Sulfolobales</taxon>
        <taxon>Sulfolobaceae</taxon>
        <taxon>Acidianus</taxon>
    </lineage>
</organism>
<dbReference type="GeneID" id="42778593"/>
<keyword evidence="4" id="KW-1185">Reference proteome</keyword>
<dbReference type="InterPro" id="IPR002716">
    <property type="entry name" value="PIN_dom"/>
</dbReference>
<gene>
    <name evidence="3" type="ORF">D1866_02600</name>
    <name evidence="2" type="ORF">GFB69_07065</name>
</gene>
<name>A0A650CUA9_ACIAM</name>
<evidence type="ECO:0000259" key="1">
    <source>
        <dbReference type="Pfam" id="PF01850"/>
    </source>
</evidence>
<evidence type="ECO:0000313" key="2">
    <source>
        <dbReference type="EMBL" id="MQL55505.1"/>
    </source>
</evidence>
<dbReference type="RefSeq" id="WP_013776319.1">
    <property type="nucleotide sequence ID" value="NZ_CP045482.1"/>
</dbReference>
<dbReference type="PANTHER" id="PTHR39664:SF2">
    <property type="entry name" value="NUCLEIC ACID-BINDING PROTEIN, CONTAINING PIN DOMAIN-RELATED"/>
    <property type="match status" value="1"/>
</dbReference>
<dbReference type="Proteomes" id="UP000426328">
    <property type="component" value="Chromosome"/>
</dbReference>
<dbReference type="Proteomes" id="UP000474054">
    <property type="component" value="Unassembled WGS sequence"/>
</dbReference>
<reference evidence="3 4" key="2">
    <citation type="submission" date="2019-10" db="EMBL/GenBank/DDBJ databases">
        <title>Genome Sequences from Six Type Strain Members of the Archaeal Family Sulfolobaceae: Acidianus ambivalens, Acidianus infernus, Metallosphaera prunae, Stygiolobus azoricus, Sulfolobus metallicus, and Sulfurisphaera ohwakuensis.</title>
        <authorList>
            <person name="Counts J.A."/>
            <person name="Kelly R.M."/>
        </authorList>
    </citation>
    <scope>NUCLEOTIDE SEQUENCE [LARGE SCALE GENOMIC DNA]</scope>
    <source>
        <strain evidence="3 4">LEI 10</strain>
    </source>
</reference>
<evidence type="ECO:0000313" key="5">
    <source>
        <dbReference type="Proteomes" id="UP000474054"/>
    </source>
</evidence>
<accession>A0A650CUA9</accession>
<dbReference type="Pfam" id="PF01850">
    <property type="entry name" value="PIN"/>
    <property type="match status" value="1"/>
</dbReference>
<dbReference type="EMBL" id="CP045482">
    <property type="protein sequence ID" value="QGR21037.1"/>
    <property type="molecule type" value="Genomic_DNA"/>
</dbReference>
<dbReference type="PANTHER" id="PTHR39664">
    <property type="match status" value="1"/>
</dbReference>
<sequence>MEAVVDTNFIIAVMFKDHVNHDEAIKEWEKLDKVYLPLISITEIAYFLIKHNIDLNVLNEILSDPKIEIIENSVEDISYALGKKDEIKSYDDFNDFLILSVAIRQNLPLLTFDKKLKIKMRK</sequence>
<evidence type="ECO:0000313" key="4">
    <source>
        <dbReference type="Proteomes" id="UP000426328"/>
    </source>
</evidence>
<dbReference type="KEGG" id="aamb:D1866_02600"/>
<evidence type="ECO:0000313" key="3">
    <source>
        <dbReference type="EMBL" id="QGR21037.1"/>
    </source>
</evidence>
<dbReference type="Gene3D" id="3.40.50.1010">
    <property type="entry name" value="5'-nuclease"/>
    <property type="match status" value="1"/>
</dbReference>
<reference evidence="2 5" key="1">
    <citation type="submission" date="2019-10" db="EMBL/GenBank/DDBJ databases">
        <title>Comparative genomics of sulfur disproportionating microorganisms.</title>
        <authorList>
            <person name="Ward L.M."/>
            <person name="Bertran E."/>
            <person name="Johnston D."/>
        </authorList>
    </citation>
    <scope>NUCLEOTIDE SEQUENCE [LARGE SCALE GENOMIC DNA]</scope>
    <source>
        <strain evidence="2 5">DSM 3772</strain>
    </source>
</reference>
<proteinExistence type="predicted"/>
<dbReference type="SUPFAM" id="SSF88723">
    <property type="entry name" value="PIN domain-like"/>
    <property type="match status" value="1"/>
</dbReference>
<dbReference type="AlphaFoldDB" id="A0A650CUA9"/>
<dbReference type="InterPro" id="IPR029060">
    <property type="entry name" value="PIN-like_dom_sf"/>
</dbReference>
<dbReference type="EMBL" id="WHYS01000001">
    <property type="protein sequence ID" value="MQL55505.1"/>
    <property type="molecule type" value="Genomic_DNA"/>
</dbReference>
<feature type="domain" description="PIN" evidence="1">
    <location>
        <begin position="4"/>
        <end position="117"/>
    </location>
</feature>
<protein>
    <submittedName>
        <fullName evidence="3">PIN domain-containing protein</fullName>
    </submittedName>
</protein>